<evidence type="ECO:0000313" key="2">
    <source>
        <dbReference type="Proteomes" id="UP000070168"/>
    </source>
</evidence>
<sequence>MASLWYCCGCNFGPHNSSLYDSCIQCGQVRCARCLDEKVSDNMNVHSHNCDPTSAYPAAVNMDSPRTPTLKTTAMSIVVPELPGLRPLRADCTDISSVSLPGTRYNSETYMYICCACNDGPKIYNHQPQCVSCNHMACGNCTYVK</sequence>
<dbReference type="RefSeq" id="XP_040648433.1">
    <property type="nucleotide sequence ID" value="XM_040793578.1"/>
</dbReference>
<dbReference type="GeneID" id="63708878"/>
<protein>
    <recommendedName>
        <fullName evidence="3">RanBP2-type domain-containing protein</fullName>
    </recommendedName>
</protein>
<accession>A0A135LLP5</accession>
<comment type="caution">
    <text evidence="1">The sequence shown here is derived from an EMBL/GenBank/DDBJ whole genome shotgun (WGS) entry which is preliminary data.</text>
</comment>
<dbReference type="OMA" id="CNFGPHN"/>
<reference evidence="1 2" key="1">
    <citation type="journal article" date="2016" name="BMC Genomics">
        <title>Genome sequencing and secondary metabolism of the postharvest pathogen Penicillium griseofulvum.</title>
        <authorList>
            <person name="Banani H."/>
            <person name="Marcet-Houben M."/>
            <person name="Ballester A.R."/>
            <person name="Abbruscato P."/>
            <person name="Gonzalez-Candelas L."/>
            <person name="Gabaldon T."/>
            <person name="Spadaro D."/>
        </authorList>
    </citation>
    <scope>NUCLEOTIDE SEQUENCE [LARGE SCALE GENOMIC DNA]</scope>
    <source>
        <strain evidence="1 2">PG3</strain>
    </source>
</reference>
<gene>
    <name evidence="1" type="ORF">PGRI_058650</name>
</gene>
<evidence type="ECO:0000313" key="1">
    <source>
        <dbReference type="EMBL" id="KXG49897.1"/>
    </source>
</evidence>
<dbReference type="Proteomes" id="UP000070168">
    <property type="component" value="Unassembled WGS sequence"/>
</dbReference>
<name>A0A135LLP5_PENPA</name>
<organism evidence="1 2">
    <name type="scientific">Penicillium patulum</name>
    <name type="common">Penicillium griseofulvum</name>
    <dbReference type="NCBI Taxonomy" id="5078"/>
    <lineage>
        <taxon>Eukaryota</taxon>
        <taxon>Fungi</taxon>
        <taxon>Dikarya</taxon>
        <taxon>Ascomycota</taxon>
        <taxon>Pezizomycotina</taxon>
        <taxon>Eurotiomycetes</taxon>
        <taxon>Eurotiomycetidae</taxon>
        <taxon>Eurotiales</taxon>
        <taxon>Aspergillaceae</taxon>
        <taxon>Penicillium</taxon>
    </lineage>
</organism>
<proteinExistence type="predicted"/>
<dbReference type="EMBL" id="LHQR01000048">
    <property type="protein sequence ID" value="KXG49897.1"/>
    <property type="molecule type" value="Genomic_DNA"/>
</dbReference>
<dbReference type="AlphaFoldDB" id="A0A135LLP5"/>
<dbReference type="OrthoDB" id="4177029at2759"/>
<keyword evidence="2" id="KW-1185">Reference proteome</keyword>
<evidence type="ECO:0008006" key="3">
    <source>
        <dbReference type="Google" id="ProtNLM"/>
    </source>
</evidence>